<keyword evidence="10" id="KW-1185">Reference proteome</keyword>
<reference evidence="10 11" key="1">
    <citation type="submission" date="2017-12" db="EMBL/GenBank/DDBJ databases">
        <authorList>
            <person name="Paulsen S."/>
            <person name="Gram L.K."/>
        </authorList>
    </citation>
    <scope>NUCLEOTIDE SEQUENCE [LARGE SCALE GENOMIC DNA]</scope>
    <source>
        <strain evidence="9 11">S2231</strain>
        <strain evidence="8 10">S2233</strain>
    </source>
</reference>
<sequence length="190" mass="22729">MLNTRNYSAVDPRAFKGHSDFWFMWSEHEERIVRCCYKWLYNDVDKVEDAVAQSCEKAYKAYTNHNDNIENAFAWLCRIAHNTCMDVHRVNTKQQELVNQVTDLPQEFYFADSYSRTLESDLIQTNIYNRLIQQIAHLPADLRQVVEYKFMHDLAYPEIAKKMQLSQENVRKRVQLARQKLSKIREEYHA</sequence>
<evidence type="ECO:0000256" key="5">
    <source>
        <dbReference type="ARBA" id="ARBA00023163"/>
    </source>
</evidence>
<reference evidence="10 11" key="2">
    <citation type="submission" date="2019-06" db="EMBL/GenBank/DDBJ databases">
        <title>Co-occurence of chitin degradation, pigmentation and bioactivity in marine Pseudoalteromonas.</title>
        <authorList>
            <person name="Sonnenschein E.C."/>
            <person name="Bech P.K."/>
        </authorList>
    </citation>
    <scope>NUCLEOTIDE SEQUENCE [LARGE SCALE GENOMIC DNA]</scope>
    <source>
        <strain evidence="11">S2231</strain>
        <strain evidence="10">S2233</strain>
    </source>
</reference>
<dbReference type="GO" id="GO:0006352">
    <property type="term" value="P:DNA-templated transcription initiation"/>
    <property type="evidence" value="ECO:0007669"/>
    <property type="project" value="InterPro"/>
</dbReference>
<dbReference type="OrthoDB" id="6852082at2"/>
<dbReference type="Gene3D" id="1.10.1740.10">
    <property type="match status" value="1"/>
</dbReference>
<comment type="similarity">
    <text evidence="1">Belongs to the sigma-70 factor family. ECF subfamily.</text>
</comment>
<dbReference type="Proteomes" id="UP000307706">
    <property type="component" value="Unassembled WGS sequence"/>
</dbReference>
<evidence type="ECO:0000259" key="7">
    <source>
        <dbReference type="Pfam" id="PF08281"/>
    </source>
</evidence>
<proteinExistence type="inferred from homology"/>
<dbReference type="SUPFAM" id="SSF88946">
    <property type="entry name" value="Sigma2 domain of RNA polymerase sigma factors"/>
    <property type="match status" value="1"/>
</dbReference>
<evidence type="ECO:0000313" key="8">
    <source>
        <dbReference type="EMBL" id="TMP41813.1"/>
    </source>
</evidence>
<dbReference type="InterPro" id="IPR007627">
    <property type="entry name" value="RNA_pol_sigma70_r2"/>
</dbReference>
<evidence type="ECO:0000256" key="3">
    <source>
        <dbReference type="ARBA" id="ARBA00023082"/>
    </source>
</evidence>
<dbReference type="PANTHER" id="PTHR43133:SF8">
    <property type="entry name" value="RNA POLYMERASE SIGMA FACTOR HI_1459-RELATED"/>
    <property type="match status" value="1"/>
</dbReference>
<dbReference type="EMBL" id="PNCL01000023">
    <property type="protein sequence ID" value="TMP60590.1"/>
    <property type="molecule type" value="Genomic_DNA"/>
</dbReference>
<dbReference type="InterPro" id="IPR013249">
    <property type="entry name" value="RNA_pol_sigma70_r4_t2"/>
</dbReference>
<feature type="domain" description="RNA polymerase sigma-70 region 2" evidence="6">
    <location>
        <begin position="25"/>
        <end position="91"/>
    </location>
</feature>
<dbReference type="GO" id="GO:0003677">
    <property type="term" value="F:DNA binding"/>
    <property type="evidence" value="ECO:0007669"/>
    <property type="project" value="UniProtKB-KW"/>
</dbReference>
<dbReference type="EMBL" id="PNCK01000047">
    <property type="protein sequence ID" value="TMP41813.1"/>
    <property type="molecule type" value="Genomic_DNA"/>
</dbReference>
<dbReference type="AlphaFoldDB" id="A0A5S3XRX0"/>
<comment type="caution">
    <text evidence="9">The sequence shown here is derived from an EMBL/GenBank/DDBJ whole genome shotgun (WGS) entry which is preliminary data.</text>
</comment>
<evidence type="ECO:0000259" key="6">
    <source>
        <dbReference type="Pfam" id="PF04542"/>
    </source>
</evidence>
<evidence type="ECO:0000256" key="2">
    <source>
        <dbReference type="ARBA" id="ARBA00023015"/>
    </source>
</evidence>
<protein>
    <submittedName>
        <fullName evidence="9">RNA polymerase sigma factor</fullName>
    </submittedName>
</protein>
<keyword evidence="2" id="KW-0805">Transcription regulation</keyword>
<keyword evidence="3" id="KW-0731">Sigma factor</keyword>
<name>A0A5S3XRX0_9GAMM</name>
<feature type="domain" description="RNA polymerase sigma factor 70 region 4 type 2" evidence="7">
    <location>
        <begin position="129"/>
        <end position="181"/>
    </location>
</feature>
<dbReference type="Pfam" id="PF08281">
    <property type="entry name" value="Sigma70_r4_2"/>
    <property type="match status" value="1"/>
</dbReference>
<dbReference type="RefSeq" id="WP_138597447.1">
    <property type="nucleotide sequence ID" value="NZ_PNCK01000047.1"/>
</dbReference>
<dbReference type="Pfam" id="PF04542">
    <property type="entry name" value="Sigma70_r2"/>
    <property type="match status" value="1"/>
</dbReference>
<organism evidence="9 11">
    <name type="scientific">Pseudoalteromonas citrea</name>
    <dbReference type="NCBI Taxonomy" id="43655"/>
    <lineage>
        <taxon>Bacteria</taxon>
        <taxon>Pseudomonadati</taxon>
        <taxon>Pseudomonadota</taxon>
        <taxon>Gammaproteobacteria</taxon>
        <taxon>Alteromonadales</taxon>
        <taxon>Pseudoalteromonadaceae</taxon>
        <taxon>Pseudoalteromonas</taxon>
    </lineage>
</organism>
<dbReference type="GO" id="GO:0016987">
    <property type="term" value="F:sigma factor activity"/>
    <property type="evidence" value="ECO:0007669"/>
    <property type="project" value="UniProtKB-KW"/>
</dbReference>
<accession>A0A5S3XRX0</accession>
<dbReference type="InterPro" id="IPR013325">
    <property type="entry name" value="RNA_pol_sigma_r2"/>
</dbReference>
<evidence type="ECO:0000313" key="10">
    <source>
        <dbReference type="Proteomes" id="UP000305730"/>
    </source>
</evidence>
<reference evidence="9" key="3">
    <citation type="submission" date="2019-09" db="EMBL/GenBank/DDBJ databases">
        <title>Co-occurence of chitin degradation, pigmentation and bioactivity in marine Pseudoalteromonas.</title>
        <authorList>
            <person name="Sonnenschein E.C."/>
            <person name="Bech P.K."/>
        </authorList>
    </citation>
    <scope>NUCLEOTIDE SEQUENCE</scope>
    <source>
        <strain evidence="9">S2231</strain>
        <strain evidence="8">S2233</strain>
    </source>
</reference>
<dbReference type="InterPro" id="IPR013324">
    <property type="entry name" value="RNA_pol_sigma_r3/r4-like"/>
</dbReference>
<dbReference type="PANTHER" id="PTHR43133">
    <property type="entry name" value="RNA POLYMERASE ECF-TYPE SIGMA FACTO"/>
    <property type="match status" value="1"/>
</dbReference>
<evidence type="ECO:0000313" key="9">
    <source>
        <dbReference type="EMBL" id="TMP60590.1"/>
    </source>
</evidence>
<keyword evidence="5" id="KW-0804">Transcription</keyword>
<gene>
    <name evidence="9" type="ORF">CWB96_06380</name>
    <name evidence="8" type="ORF">CWB97_13690</name>
</gene>
<dbReference type="SUPFAM" id="SSF88659">
    <property type="entry name" value="Sigma3 and sigma4 domains of RNA polymerase sigma factors"/>
    <property type="match status" value="1"/>
</dbReference>
<dbReference type="InterPro" id="IPR036388">
    <property type="entry name" value="WH-like_DNA-bd_sf"/>
</dbReference>
<evidence type="ECO:0000256" key="4">
    <source>
        <dbReference type="ARBA" id="ARBA00023125"/>
    </source>
</evidence>
<evidence type="ECO:0000256" key="1">
    <source>
        <dbReference type="ARBA" id="ARBA00010641"/>
    </source>
</evidence>
<keyword evidence="4" id="KW-0238">DNA-binding</keyword>
<dbReference type="InterPro" id="IPR039425">
    <property type="entry name" value="RNA_pol_sigma-70-like"/>
</dbReference>
<dbReference type="Proteomes" id="UP000305730">
    <property type="component" value="Unassembled WGS sequence"/>
</dbReference>
<dbReference type="InterPro" id="IPR014284">
    <property type="entry name" value="RNA_pol_sigma-70_dom"/>
</dbReference>
<dbReference type="Gene3D" id="1.10.10.10">
    <property type="entry name" value="Winged helix-like DNA-binding domain superfamily/Winged helix DNA-binding domain"/>
    <property type="match status" value="1"/>
</dbReference>
<dbReference type="CDD" id="cd06171">
    <property type="entry name" value="Sigma70_r4"/>
    <property type="match status" value="1"/>
</dbReference>
<evidence type="ECO:0000313" key="11">
    <source>
        <dbReference type="Proteomes" id="UP000307706"/>
    </source>
</evidence>
<dbReference type="NCBIfam" id="TIGR02937">
    <property type="entry name" value="sigma70-ECF"/>
    <property type="match status" value="1"/>
</dbReference>